<protein>
    <recommendedName>
        <fullName evidence="7">tRNA-dihydrouridine synthase</fullName>
        <ecNumber evidence="7">1.3.1.-</ecNumber>
    </recommendedName>
</protein>
<evidence type="ECO:0000313" key="11">
    <source>
        <dbReference type="EMBL" id="KTD31602.1"/>
    </source>
</evidence>
<evidence type="ECO:0000256" key="4">
    <source>
        <dbReference type="ARBA" id="ARBA00022694"/>
    </source>
</evidence>
<feature type="binding site" evidence="9">
    <location>
        <position position="148"/>
    </location>
    <ligand>
        <name>FMN</name>
        <dbReference type="ChEBI" id="CHEBI:58210"/>
    </ligand>
</feature>
<evidence type="ECO:0000313" key="12">
    <source>
        <dbReference type="Proteomes" id="UP000054908"/>
    </source>
</evidence>
<keyword evidence="12" id="KW-1185">Reference proteome</keyword>
<dbReference type="AlphaFoldDB" id="A0A0W0WH20"/>
<keyword evidence="6 7" id="KW-0560">Oxidoreductase</keyword>
<dbReference type="PROSITE" id="PS01136">
    <property type="entry name" value="UPF0034"/>
    <property type="match status" value="1"/>
</dbReference>
<proteinExistence type="inferred from homology"/>
<evidence type="ECO:0000256" key="7">
    <source>
        <dbReference type="PIRNR" id="PIRNR006621"/>
    </source>
</evidence>
<dbReference type="Gene3D" id="3.20.20.70">
    <property type="entry name" value="Aldolase class I"/>
    <property type="match status" value="1"/>
</dbReference>
<feature type="binding site" evidence="9">
    <location>
        <begin position="230"/>
        <end position="231"/>
    </location>
    <ligand>
        <name>FMN</name>
        <dbReference type="ChEBI" id="CHEBI:58210"/>
    </ligand>
</feature>
<keyword evidence="2 7" id="KW-0285">Flavoprotein</keyword>
<dbReference type="EC" id="1.3.1.-" evidence="7"/>
<evidence type="ECO:0000256" key="9">
    <source>
        <dbReference type="PIRSR" id="PIRSR006621-2"/>
    </source>
</evidence>
<evidence type="ECO:0000256" key="3">
    <source>
        <dbReference type="ARBA" id="ARBA00022643"/>
    </source>
</evidence>
<dbReference type="PIRSF" id="PIRSF006621">
    <property type="entry name" value="Dus"/>
    <property type="match status" value="1"/>
</dbReference>
<dbReference type="PATRIC" id="fig|466.6.peg.200"/>
<sequence>MTSFFHSPWTLGSLNLTHRLIQGPLAGFSCAPFRELFYQFTPPAYSVSEMISAHDVVHKHPLHSRYLHRGEKEKTLCYQIAGTDPLIMAQAAARLEEIGADLIDVNCGCPKGKIRKKGAGSALLEEPEQLAEIVSSIRKAIKIPLTVKLRILGNPLDFELAKRVADAGADAVIIHGRRWNDDYDKANNLIQIAKIKQHLNIPVIANGDFCDRFSINEALKQTHCDAFMIARAGTGKPWLYQALLNDEPMQVNTAEQLRLFMQHLQGLALLENEHKALLQSKSLVRYYFKSQLSASHLQGFYQLDQFAQIEQWLKDLLTNLSEEA</sequence>
<comment type="similarity">
    <text evidence="7">Belongs to the dus family.</text>
</comment>
<evidence type="ECO:0000256" key="2">
    <source>
        <dbReference type="ARBA" id="ARBA00022630"/>
    </source>
</evidence>
<evidence type="ECO:0000256" key="5">
    <source>
        <dbReference type="ARBA" id="ARBA00022857"/>
    </source>
</evidence>
<comment type="function">
    <text evidence="7">Catalyzes the synthesis of 5,6-dihydrouridine (D), a modified base found in the D-loop of most tRNAs, via the reduction of the C5-C6 double bond in target uridines.</text>
</comment>
<evidence type="ECO:0000259" key="10">
    <source>
        <dbReference type="Pfam" id="PF01207"/>
    </source>
</evidence>
<evidence type="ECO:0000256" key="8">
    <source>
        <dbReference type="PIRSR" id="PIRSR006621-1"/>
    </source>
</evidence>
<dbReference type="GO" id="GO:0003723">
    <property type="term" value="F:RNA binding"/>
    <property type="evidence" value="ECO:0007669"/>
    <property type="project" value="TreeGrafter"/>
</dbReference>
<reference evidence="11 12" key="1">
    <citation type="submission" date="2015-11" db="EMBL/GenBank/DDBJ databases">
        <title>Genomic analysis of 38 Legionella species identifies large and diverse effector repertoires.</title>
        <authorList>
            <person name="Burstein D."/>
            <person name="Amaro F."/>
            <person name="Zusman T."/>
            <person name="Lifshitz Z."/>
            <person name="Cohen O."/>
            <person name="Gilbert J.A."/>
            <person name="Pupko T."/>
            <person name="Shuman H.A."/>
            <person name="Segal G."/>
        </authorList>
    </citation>
    <scope>NUCLEOTIDE SEQUENCE [LARGE SCALE GENOMIC DNA]</scope>
    <source>
        <strain evidence="11 12">PX-1-G2-E2</strain>
    </source>
</reference>
<keyword evidence="4 7" id="KW-0819">tRNA processing</keyword>
<dbReference type="CDD" id="cd02801">
    <property type="entry name" value="DUS_like_FMN"/>
    <property type="match status" value="1"/>
</dbReference>
<dbReference type="PANTHER" id="PTHR45846">
    <property type="entry name" value="TRNA-DIHYDROURIDINE(47) SYNTHASE [NAD(P)(+)]-LIKE"/>
    <property type="match status" value="1"/>
</dbReference>
<dbReference type="InterPro" id="IPR001269">
    <property type="entry name" value="DUS_fam"/>
</dbReference>
<dbReference type="InterPro" id="IPR013785">
    <property type="entry name" value="Aldolase_TIM"/>
</dbReference>
<dbReference type="Proteomes" id="UP000054908">
    <property type="component" value="Unassembled WGS sequence"/>
</dbReference>
<comment type="caution">
    <text evidence="11">The sequence shown here is derived from an EMBL/GenBank/DDBJ whole genome shotgun (WGS) entry which is preliminary data.</text>
</comment>
<dbReference type="PANTHER" id="PTHR45846:SF1">
    <property type="entry name" value="TRNA-DIHYDROURIDINE(47) SYNTHASE [NAD(P)(+)]-LIKE"/>
    <property type="match status" value="1"/>
</dbReference>
<accession>A0A0W0WH20</accession>
<dbReference type="OrthoDB" id="9764501at2"/>
<dbReference type="Pfam" id="PF01207">
    <property type="entry name" value="Dus"/>
    <property type="match status" value="1"/>
</dbReference>
<evidence type="ECO:0000256" key="1">
    <source>
        <dbReference type="ARBA" id="ARBA00001917"/>
    </source>
</evidence>
<feature type="domain" description="DUS-like FMN-binding" evidence="10">
    <location>
        <begin position="23"/>
        <end position="297"/>
    </location>
</feature>
<comment type="cofactor">
    <cofactor evidence="1 7 9">
        <name>FMN</name>
        <dbReference type="ChEBI" id="CHEBI:58210"/>
    </cofactor>
</comment>
<organism evidence="11 12">
    <name type="scientific">Legionella maceachernii</name>
    <dbReference type="NCBI Taxonomy" id="466"/>
    <lineage>
        <taxon>Bacteria</taxon>
        <taxon>Pseudomonadati</taxon>
        <taxon>Pseudomonadota</taxon>
        <taxon>Gammaproteobacteria</taxon>
        <taxon>Legionellales</taxon>
        <taxon>Legionellaceae</taxon>
        <taxon>Legionella</taxon>
    </lineage>
</organism>
<dbReference type="GO" id="GO:0050660">
    <property type="term" value="F:flavin adenine dinucleotide binding"/>
    <property type="evidence" value="ECO:0007669"/>
    <property type="project" value="InterPro"/>
</dbReference>
<feature type="binding site" evidence="9">
    <location>
        <position position="79"/>
    </location>
    <ligand>
        <name>FMN</name>
        <dbReference type="ChEBI" id="CHEBI:58210"/>
    </ligand>
</feature>
<name>A0A0W0WH20_9GAMM</name>
<feature type="active site" description="Proton donor" evidence="8">
    <location>
        <position position="109"/>
    </location>
</feature>
<dbReference type="EMBL" id="LNYL01000004">
    <property type="protein sequence ID" value="KTD31602.1"/>
    <property type="molecule type" value="Genomic_DNA"/>
</dbReference>
<keyword evidence="5" id="KW-0521">NADP</keyword>
<dbReference type="STRING" id="466.Lmac_0186"/>
<feature type="binding site" evidence="9">
    <location>
        <position position="175"/>
    </location>
    <ligand>
        <name>FMN</name>
        <dbReference type="ChEBI" id="CHEBI:58210"/>
    </ligand>
</feature>
<dbReference type="RefSeq" id="WP_058451025.1">
    <property type="nucleotide sequence ID" value="NZ_CAAAIB010000001.1"/>
</dbReference>
<gene>
    <name evidence="11" type="ORF">Lmac_0186</name>
</gene>
<dbReference type="InterPro" id="IPR018517">
    <property type="entry name" value="tRNA_hU_synthase_CS"/>
</dbReference>
<evidence type="ECO:0000256" key="6">
    <source>
        <dbReference type="ARBA" id="ARBA00023002"/>
    </source>
</evidence>
<dbReference type="SUPFAM" id="SSF51395">
    <property type="entry name" value="FMN-linked oxidoreductases"/>
    <property type="match status" value="1"/>
</dbReference>
<dbReference type="InterPro" id="IPR035587">
    <property type="entry name" value="DUS-like_FMN-bd"/>
</dbReference>
<dbReference type="GO" id="GO:0017150">
    <property type="term" value="F:tRNA dihydrouridine synthase activity"/>
    <property type="evidence" value="ECO:0007669"/>
    <property type="project" value="InterPro"/>
</dbReference>
<keyword evidence="9" id="KW-0547">Nucleotide-binding</keyword>
<keyword evidence="3 7" id="KW-0288">FMN</keyword>